<protein>
    <submittedName>
        <fullName evidence="3">Uncharacterized protein</fullName>
    </submittedName>
</protein>
<organism evidence="3">
    <name type="scientific">Manihot esculenta</name>
    <name type="common">Cassava</name>
    <name type="synonym">Jatropha manihot</name>
    <dbReference type="NCBI Taxonomy" id="3983"/>
    <lineage>
        <taxon>Eukaryota</taxon>
        <taxon>Viridiplantae</taxon>
        <taxon>Streptophyta</taxon>
        <taxon>Embryophyta</taxon>
        <taxon>Tracheophyta</taxon>
        <taxon>Spermatophyta</taxon>
        <taxon>Magnoliopsida</taxon>
        <taxon>eudicotyledons</taxon>
        <taxon>Gunneridae</taxon>
        <taxon>Pentapetalae</taxon>
        <taxon>rosids</taxon>
        <taxon>fabids</taxon>
        <taxon>Malpighiales</taxon>
        <taxon>Euphorbiaceae</taxon>
        <taxon>Crotonoideae</taxon>
        <taxon>Manihoteae</taxon>
        <taxon>Manihot</taxon>
    </lineage>
</organism>
<reference evidence="3" key="1">
    <citation type="submission" date="2016-02" db="EMBL/GenBank/DDBJ databases">
        <title>WGS assembly of Manihot esculenta.</title>
        <authorList>
            <person name="Bredeson J.V."/>
            <person name="Prochnik S.E."/>
            <person name="Lyons J.B."/>
            <person name="Schmutz J."/>
            <person name="Grimwood J."/>
            <person name="Vrebalov J."/>
            <person name="Bart R.S."/>
            <person name="Amuge T."/>
            <person name="Ferguson M.E."/>
            <person name="Green R."/>
            <person name="Putnam N."/>
            <person name="Stites J."/>
            <person name="Rounsley S."/>
            <person name="Rokhsar D.S."/>
        </authorList>
    </citation>
    <scope>NUCLEOTIDE SEQUENCE [LARGE SCALE GENOMIC DNA]</scope>
    <source>
        <tissue evidence="3">Leaf</tissue>
    </source>
</reference>
<sequence>MNNMGMKMKAIGILMLIMACTRGSADLTDCAKQCMPSCLQQTAASQDSCAKACSEYCDTVKGRTSFGGWIDSAHPTGNVNAKGDATPNNESPQPQ</sequence>
<feature type="compositionally biased region" description="Polar residues" evidence="1">
    <location>
        <begin position="86"/>
        <end position="95"/>
    </location>
</feature>
<dbReference type="EMBL" id="CM004396">
    <property type="protein sequence ID" value="OAY38858.1"/>
    <property type="molecule type" value="Genomic_DNA"/>
</dbReference>
<gene>
    <name evidence="3" type="ORF">MANES_10G048000</name>
</gene>
<proteinExistence type="predicted"/>
<accession>A0A2C9V3C6</accession>
<feature type="chain" id="PRO_5012858541" evidence="2">
    <location>
        <begin position="26"/>
        <end position="95"/>
    </location>
</feature>
<evidence type="ECO:0000256" key="1">
    <source>
        <dbReference type="SAM" id="MobiDB-lite"/>
    </source>
</evidence>
<dbReference type="AlphaFoldDB" id="A0A2C9V3C6"/>
<name>A0A2C9V3C6_MANES</name>
<feature type="signal peptide" evidence="2">
    <location>
        <begin position="1"/>
        <end position="25"/>
    </location>
</feature>
<dbReference type="PROSITE" id="PS51257">
    <property type="entry name" value="PROKAR_LIPOPROTEIN"/>
    <property type="match status" value="1"/>
</dbReference>
<evidence type="ECO:0000313" key="3">
    <source>
        <dbReference type="EMBL" id="OAY38858.1"/>
    </source>
</evidence>
<keyword evidence="2" id="KW-0732">Signal</keyword>
<feature type="region of interest" description="Disordered" evidence="1">
    <location>
        <begin position="75"/>
        <end position="95"/>
    </location>
</feature>
<evidence type="ECO:0000256" key="2">
    <source>
        <dbReference type="SAM" id="SignalP"/>
    </source>
</evidence>